<evidence type="ECO:0000256" key="2">
    <source>
        <dbReference type="ARBA" id="ARBA00010102"/>
    </source>
</evidence>
<dbReference type="PROSITE" id="PS50082">
    <property type="entry name" value="WD_REPEATS_2"/>
    <property type="match status" value="4"/>
</dbReference>
<keyword evidence="8" id="KW-0811">Translocation</keyword>
<dbReference type="EMBL" id="QKYT01000026">
    <property type="protein sequence ID" value="RIA97735.1"/>
    <property type="molecule type" value="Genomic_DNA"/>
</dbReference>
<keyword evidence="9" id="KW-0539">Nucleus</keyword>
<keyword evidence="12" id="KW-1185">Reference proteome</keyword>
<feature type="repeat" description="WD" evidence="10">
    <location>
        <begin position="269"/>
        <end position="301"/>
    </location>
</feature>
<evidence type="ECO:0000256" key="4">
    <source>
        <dbReference type="ARBA" id="ARBA00022574"/>
    </source>
</evidence>
<evidence type="ECO:0000313" key="12">
    <source>
        <dbReference type="Proteomes" id="UP000265703"/>
    </source>
</evidence>
<dbReference type="SUPFAM" id="SSF50978">
    <property type="entry name" value="WD40 repeat-like"/>
    <property type="match status" value="1"/>
</dbReference>
<dbReference type="InterPro" id="IPR037363">
    <property type="entry name" value="Sec13/Seh1_fam"/>
</dbReference>
<evidence type="ECO:0000256" key="3">
    <source>
        <dbReference type="ARBA" id="ARBA00022448"/>
    </source>
</evidence>
<gene>
    <name evidence="11" type="ORF">C1645_813798</name>
</gene>
<reference evidence="11 12" key="1">
    <citation type="submission" date="2018-06" db="EMBL/GenBank/DDBJ databases">
        <title>Comparative genomics reveals the genomic features of Rhizophagus irregularis, R. cerebriforme, R. diaphanum and Gigaspora rosea, and their symbiotic lifestyle signature.</title>
        <authorList>
            <person name="Morin E."/>
            <person name="San Clemente H."/>
            <person name="Chen E.C.H."/>
            <person name="De La Providencia I."/>
            <person name="Hainaut M."/>
            <person name="Kuo A."/>
            <person name="Kohler A."/>
            <person name="Murat C."/>
            <person name="Tang N."/>
            <person name="Roy S."/>
            <person name="Loubradou J."/>
            <person name="Henrissat B."/>
            <person name="Grigoriev I.V."/>
            <person name="Corradi N."/>
            <person name="Roux C."/>
            <person name="Martin F.M."/>
        </authorList>
    </citation>
    <scope>NUCLEOTIDE SEQUENCE [LARGE SCALE GENOMIC DNA]</scope>
    <source>
        <strain evidence="11 12">DAOM 227022</strain>
    </source>
</reference>
<dbReference type="Pfam" id="PF00400">
    <property type="entry name" value="WD40"/>
    <property type="match status" value="4"/>
</dbReference>
<dbReference type="GO" id="GO:0031080">
    <property type="term" value="C:nuclear pore outer ring"/>
    <property type="evidence" value="ECO:0007669"/>
    <property type="project" value="TreeGrafter"/>
</dbReference>
<feature type="repeat" description="WD" evidence="10">
    <location>
        <begin position="7"/>
        <end position="41"/>
    </location>
</feature>
<organism evidence="11 12">
    <name type="scientific">Glomus cerebriforme</name>
    <dbReference type="NCBI Taxonomy" id="658196"/>
    <lineage>
        <taxon>Eukaryota</taxon>
        <taxon>Fungi</taxon>
        <taxon>Fungi incertae sedis</taxon>
        <taxon>Mucoromycota</taxon>
        <taxon>Glomeromycotina</taxon>
        <taxon>Glomeromycetes</taxon>
        <taxon>Glomerales</taxon>
        <taxon>Glomeraceae</taxon>
        <taxon>Glomus</taxon>
    </lineage>
</organism>
<dbReference type="OrthoDB" id="5566198at2759"/>
<proteinExistence type="inferred from homology"/>
<dbReference type="GO" id="GO:0034198">
    <property type="term" value="P:cellular response to amino acid starvation"/>
    <property type="evidence" value="ECO:0007669"/>
    <property type="project" value="TreeGrafter"/>
</dbReference>
<keyword evidence="8" id="KW-0906">Nuclear pore complex</keyword>
<evidence type="ECO:0000256" key="5">
    <source>
        <dbReference type="ARBA" id="ARBA00022737"/>
    </source>
</evidence>
<dbReference type="PROSITE" id="PS50294">
    <property type="entry name" value="WD_REPEATS_REGION"/>
    <property type="match status" value="2"/>
</dbReference>
<dbReference type="AlphaFoldDB" id="A0A397TMN1"/>
<dbReference type="InterPro" id="IPR001680">
    <property type="entry name" value="WD40_rpt"/>
</dbReference>
<protein>
    <submittedName>
        <fullName evidence="11">WD40-repeat-containing domain protein</fullName>
    </submittedName>
</protein>
<dbReference type="PANTHER" id="PTHR11024:SF3">
    <property type="entry name" value="NUCLEOPORIN SEH1"/>
    <property type="match status" value="1"/>
</dbReference>
<keyword evidence="5" id="KW-0677">Repeat</keyword>
<dbReference type="STRING" id="658196.A0A397TMN1"/>
<dbReference type="Proteomes" id="UP000265703">
    <property type="component" value="Unassembled WGS sequence"/>
</dbReference>
<dbReference type="FunFam" id="2.130.10.10:FF:000578">
    <property type="entry name" value="Nucleoporin seh1"/>
    <property type="match status" value="1"/>
</dbReference>
<keyword evidence="4 10" id="KW-0853">WD repeat</keyword>
<feature type="repeat" description="WD" evidence="10">
    <location>
        <begin position="217"/>
        <end position="254"/>
    </location>
</feature>
<evidence type="ECO:0000256" key="8">
    <source>
        <dbReference type="ARBA" id="ARBA00023132"/>
    </source>
</evidence>
<comment type="similarity">
    <text evidence="2">Belongs to the WD repeat SEC13 family.</text>
</comment>
<evidence type="ECO:0000256" key="10">
    <source>
        <dbReference type="PROSITE-ProRule" id="PRU00221"/>
    </source>
</evidence>
<evidence type="ECO:0000256" key="1">
    <source>
        <dbReference type="ARBA" id="ARBA00004567"/>
    </source>
</evidence>
<dbReference type="SMART" id="SM00320">
    <property type="entry name" value="WD40"/>
    <property type="match status" value="5"/>
</dbReference>
<dbReference type="GO" id="GO:0015031">
    <property type="term" value="P:protein transport"/>
    <property type="evidence" value="ECO:0007669"/>
    <property type="project" value="UniProtKB-KW"/>
</dbReference>
<comment type="caution">
    <text evidence="11">The sequence shown here is derived from an EMBL/GenBank/DDBJ whole genome shotgun (WGS) entry which is preliminary data.</text>
</comment>
<evidence type="ECO:0000256" key="6">
    <source>
        <dbReference type="ARBA" id="ARBA00022816"/>
    </source>
</evidence>
<keyword evidence="7" id="KW-0653">Protein transport</keyword>
<feature type="repeat" description="WD" evidence="10">
    <location>
        <begin position="53"/>
        <end position="96"/>
    </location>
</feature>
<accession>A0A397TMN1</accession>
<dbReference type="PRINTS" id="PR00320">
    <property type="entry name" value="GPROTEINBRPT"/>
</dbReference>
<keyword evidence="6" id="KW-0509">mRNA transport</keyword>
<dbReference type="PANTHER" id="PTHR11024">
    <property type="entry name" value="NUCLEAR PORE COMPLEX PROTEIN SEC13 / SEH1 FAMILY MEMBER"/>
    <property type="match status" value="1"/>
</dbReference>
<dbReference type="GO" id="GO:0005198">
    <property type="term" value="F:structural molecule activity"/>
    <property type="evidence" value="ECO:0007669"/>
    <property type="project" value="InterPro"/>
</dbReference>
<name>A0A397TMN1_9GLOM</name>
<dbReference type="GO" id="GO:0035859">
    <property type="term" value="C:Seh1-associated complex"/>
    <property type="evidence" value="ECO:0007669"/>
    <property type="project" value="TreeGrafter"/>
</dbReference>
<dbReference type="Gene3D" id="2.130.10.10">
    <property type="entry name" value="YVTN repeat-like/Quinoprotein amine dehydrogenase"/>
    <property type="match status" value="1"/>
</dbReference>
<dbReference type="InterPro" id="IPR020472">
    <property type="entry name" value="WD40_PAC1"/>
</dbReference>
<comment type="subcellular location">
    <subcellularLocation>
        <location evidence="1">Nucleus</location>
        <location evidence="1">Nuclear pore complex</location>
    </subcellularLocation>
</comment>
<dbReference type="InterPro" id="IPR036322">
    <property type="entry name" value="WD40_repeat_dom_sf"/>
</dbReference>
<keyword evidence="3" id="KW-0813">Transport</keyword>
<evidence type="ECO:0000313" key="11">
    <source>
        <dbReference type="EMBL" id="RIA97735.1"/>
    </source>
</evidence>
<dbReference type="InterPro" id="IPR015943">
    <property type="entry name" value="WD40/YVTN_repeat-like_dom_sf"/>
</dbReference>
<evidence type="ECO:0000256" key="9">
    <source>
        <dbReference type="ARBA" id="ARBA00023242"/>
    </source>
</evidence>
<evidence type="ECO:0000256" key="7">
    <source>
        <dbReference type="ARBA" id="ARBA00022927"/>
    </source>
</evidence>
<sequence>MSVQPFDSLHEDLIHDVAYDFYGKRFVTCSSDQKLKVWEFSQDTNNWELVDSWKAHESSILKVAWAHPEFGQVIASCSFDRSIRIWEEQEHELKNSGKRWLEKARLIESKGSVQDIAFAPNFLGLRLASIAADGVLRIFEALEVSNLAHWTLMDEVHVHVSRSSNPPAFKEAEENYCLSWCPSRYQSPMIVIGCGKENNARIFRCDQNNKWRPCEVLDGHEDLVNDVDWAPNMGRSYHLIATASKDHRVRIYKLLSNKDGFKVELVADLNDHRTEVWKVKWNVTGTILSSAGDDGKVRLWKAGNKAENEEGFKCIGIVCNDRQSNDTMEI</sequence>
<dbReference type="GO" id="GO:0051028">
    <property type="term" value="P:mRNA transport"/>
    <property type="evidence" value="ECO:0007669"/>
    <property type="project" value="UniProtKB-KW"/>
</dbReference>
<dbReference type="GO" id="GO:1904263">
    <property type="term" value="P:positive regulation of TORC1 signaling"/>
    <property type="evidence" value="ECO:0007669"/>
    <property type="project" value="TreeGrafter"/>
</dbReference>